<dbReference type="AlphaFoldDB" id="A0A420XZ08"/>
<dbReference type="EMBL" id="QVQW01000088">
    <property type="protein sequence ID" value="RKU40895.1"/>
    <property type="molecule type" value="Genomic_DNA"/>
</dbReference>
<proteinExistence type="predicted"/>
<name>A0A420XZ08_9PEZI</name>
<protein>
    <submittedName>
        <fullName evidence="2">Uncharacterized protein</fullName>
    </submittedName>
</protein>
<comment type="caution">
    <text evidence="2">The sequence shown here is derived from an EMBL/GenBank/DDBJ whole genome shotgun (WGS) entry which is preliminary data.</text>
</comment>
<keyword evidence="3" id="KW-1185">Reference proteome</keyword>
<reference evidence="2 3" key="1">
    <citation type="submission" date="2018-08" db="EMBL/GenBank/DDBJ databases">
        <title>Draft genome of the lignicolous fungus Coniochaeta pulveracea.</title>
        <authorList>
            <person name="Borstlap C.J."/>
            <person name="De Witt R.N."/>
            <person name="Botha A."/>
            <person name="Volschenk H."/>
        </authorList>
    </citation>
    <scope>NUCLEOTIDE SEQUENCE [LARGE SCALE GENOMIC DNA]</scope>
    <source>
        <strain evidence="2 3">CAB683</strain>
    </source>
</reference>
<sequence length="146" mass="16397">MLRRSTLSDPVAETAAWQTELEEMNQTSYFPGFPTFDMSETRRRPASIRRAVVSRPRGRRNVESLQDAEEESEEEKQQPKVKPIDYQGLHHNYWLRAYLLPQLSMPGSDGEANLSVVSCGGAPRGVPYNVTDIEGTAEPAESEVSQ</sequence>
<evidence type="ECO:0000313" key="3">
    <source>
        <dbReference type="Proteomes" id="UP000275385"/>
    </source>
</evidence>
<gene>
    <name evidence="2" type="ORF">DL546_003044</name>
</gene>
<evidence type="ECO:0000313" key="2">
    <source>
        <dbReference type="EMBL" id="RKU40895.1"/>
    </source>
</evidence>
<evidence type="ECO:0000256" key="1">
    <source>
        <dbReference type="SAM" id="MobiDB-lite"/>
    </source>
</evidence>
<dbReference type="Proteomes" id="UP000275385">
    <property type="component" value="Unassembled WGS sequence"/>
</dbReference>
<feature type="region of interest" description="Disordered" evidence="1">
    <location>
        <begin position="28"/>
        <end position="83"/>
    </location>
</feature>
<organism evidence="2 3">
    <name type="scientific">Coniochaeta pulveracea</name>
    <dbReference type="NCBI Taxonomy" id="177199"/>
    <lineage>
        <taxon>Eukaryota</taxon>
        <taxon>Fungi</taxon>
        <taxon>Dikarya</taxon>
        <taxon>Ascomycota</taxon>
        <taxon>Pezizomycotina</taxon>
        <taxon>Sordariomycetes</taxon>
        <taxon>Sordariomycetidae</taxon>
        <taxon>Coniochaetales</taxon>
        <taxon>Coniochaetaceae</taxon>
        <taxon>Coniochaeta</taxon>
    </lineage>
</organism>
<accession>A0A420XZ08</accession>